<evidence type="ECO:0000256" key="1">
    <source>
        <dbReference type="SAM" id="Phobius"/>
    </source>
</evidence>
<keyword evidence="1" id="KW-0472">Membrane</keyword>
<dbReference type="AlphaFoldDB" id="A0A382ZCT7"/>
<feature type="non-terminal residue" evidence="2">
    <location>
        <position position="1"/>
    </location>
</feature>
<feature type="transmembrane region" description="Helical" evidence="1">
    <location>
        <begin position="67"/>
        <end position="85"/>
    </location>
</feature>
<organism evidence="2">
    <name type="scientific">marine metagenome</name>
    <dbReference type="NCBI Taxonomy" id="408172"/>
    <lineage>
        <taxon>unclassified sequences</taxon>
        <taxon>metagenomes</taxon>
        <taxon>ecological metagenomes</taxon>
    </lineage>
</organism>
<sequence length="95" mass="11299">GWRFLLFGELLFVLLITLLFFSKHEYFVPVYIFGSIIDLVCVSIYNFSLQKVFIYNLTFSQFFLKNAWMTSKAIIIVIFAIYFLNSQRVKQTFVN</sequence>
<dbReference type="EMBL" id="UINC01182606">
    <property type="protein sequence ID" value="SVD92915.1"/>
    <property type="molecule type" value="Genomic_DNA"/>
</dbReference>
<reference evidence="2" key="1">
    <citation type="submission" date="2018-05" db="EMBL/GenBank/DDBJ databases">
        <authorList>
            <person name="Lanie J.A."/>
            <person name="Ng W.-L."/>
            <person name="Kazmierczak K.M."/>
            <person name="Andrzejewski T.M."/>
            <person name="Davidsen T.M."/>
            <person name="Wayne K.J."/>
            <person name="Tettelin H."/>
            <person name="Glass J.I."/>
            <person name="Rusch D."/>
            <person name="Podicherti R."/>
            <person name="Tsui H.-C.T."/>
            <person name="Winkler M.E."/>
        </authorList>
    </citation>
    <scope>NUCLEOTIDE SEQUENCE</scope>
</reference>
<feature type="transmembrane region" description="Helical" evidence="1">
    <location>
        <begin position="28"/>
        <end position="47"/>
    </location>
</feature>
<protein>
    <submittedName>
        <fullName evidence="2">Uncharacterized protein</fullName>
    </submittedName>
</protein>
<name>A0A382ZCT7_9ZZZZ</name>
<keyword evidence="1" id="KW-1133">Transmembrane helix</keyword>
<gene>
    <name evidence="2" type="ORF">METZ01_LOCUS445769</name>
</gene>
<feature type="transmembrane region" description="Helical" evidence="1">
    <location>
        <begin position="6"/>
        <end position="21"/>
    </location>
</feature>
<proteinExistence type="predicted"/>
<dbReference type="Pfam" id="PF10754">
    <property type="entry name" value="DUF2569"/>
    <property type="match status" value="1"/>
</dbReference>
<dbReference type="InterPro" id="IPR019690">
    <property type="entry name" value="DUF2569"/>
</dbReference>
<accession>A0A382ZCT7</accession>
<keyword evidence="1" id="KW-0812">Transmembrane</keyword>
<evidence type="ECO:0000313" key="2">
    <source>
        <dbReference type="EMBL" id="SVD92915.1"/>
    </source>
</evidence>